<feature type="transmembrane region" description="Helical" evidence="1">
    <location>
        <begin position="31"/>
        <end position="52"/>
    </location>
</feature>
<keyword evidence="1" id="KW-0812">Transmembrane</keyword>
<proteinExistence type="predicted"/>
<accession>A0A2H0KSV8</accession>
<reference evidence="2 3" key="1">
    <citation type="submission" date="2017-09" db="EMBL/GenBank/DDBJ databases">
        <title>Depth-based differentiation of microbial function through sediment-hosted aquifers and enrichment of novel symbionts in the deep terrestrial subsurface.</title>
        <authorList>
            <person name="Probst A.J."/>
            <person name="Ladd B."/>
            <person name="Jarett J.K."/>
            <person name="Geller-Mcgrath D.E."/>
            <person name="Sieber C.M."/>
            <person name="Emerson J.B."/>
            <person name="Anantharaman K."/>
            <person name="Thomas B.C."/>
            <person name="Malmstrom R."/>
            <person name="Stieglmeier M."/>
            <person name="Klingl A."/>
            <person name="Woyke T."/>
            <person name="Ryan C.M."/>
            <person name="Banfield J.F."/>
        </authorList>
    </citation>
    <scope>NUCLEOTIDE SEQUENCE [LARGE SCALE GENOMIC DNA]</scope>
    <source>
        <strain evidence="2">CG11_big_fil_rev_8_21_14_0_20_40_15</strain>
    </source>
</reference>
<keyword evidence="1" id="KW-1133">Transmembrane helix</keyword>
<evidence type="ECO:0000256" key="1">
    <source>
        <dbReference type="SAM" id="Phobius"/>
    </source>
</evidence>
<evidence type="ECO:0000313" key="3">
    <source>
        <dbReference type="Proteomes" id="UP000229317"/>
    </source>
</evidence>
<keyword evidence="1" id="KW-0472">Membrane</keyword>
<organism evidence="2 3">
    <name type="scientific">Candidatus Portnoybacteria bacterium CG11_big_fil_rev_8_21_14_0_20_40_15</name>
    <dbReference type="NCBI Taxonomy" id="1974817"/>
    <lineage>
        <taxon>Bacteria</taxon>
        <taxon>Candidatus Portnoyibacteriota</taxon>
    </lineage>
</organism>
<sequence length="298" mass="34054">MPEVKKGDRIRYIVLSNLNIKEVVLMRLKKAALGGAILFLVLWLIILVKAYGSEVVQAIWLNPSSGQEFQVKKMQDEFARIVGNHTALEPEYFKTMTVDIAKLILDVEQPLESQYFVFVDRNPRRQVILTCFLNSQDKSITLIGVDKVSTGNEKRIGFFITPCGVFINSIEFLGYRALGTKNDQGWCGLGVKNSRVWDFGWQKTYKKNEEISIRLLMHATDPYFGEKRLGRVDSKGCIRISGKLNKFLDHYGLLDREYEANKNKKTVAWLLKADRQPVAYAGKYLLIGDSGNYNEIQK</sequence>
<dbReference type="Proteomes" id="UP000229317">
    <property type="component" value="Unassembled WGS sequence"/>
</dbReference>
<gene>
    <name evidence="2" type="ORF">COV84_02460</name>
</gene>
<evidence type="ECO:0008006" key="4">
    <source>
        <dbReference type="Google" id="ProtNLM"/>
    </source>
</evidence>
<dbReference type="EMBL" id="PCVO01000037">
    <property type="protein sequence ID" value="PIQ75187.1"/>
    <property type="molecule type" value="Genomic_DNA"/>
</dbReference>
<name>A0A2H0KSV8_9BACT</name>
<dbReference type="AlphaFoldDB" id="A0A2H0KSV8"/>
<evidence type="ECO:0000313" key="2">
    <source>
        <dbReference type="EMBL" id="PIQ75187.1"/>
    </source>
</evidence>
<protein>
    <recommendedName>
        <fullName evidence="4">YkuD domain-containing protein</fullName>
    </recommendedName>
</protein>
<comment type="caution">
    <text evidence="2">The sequence shown here is derived from an EMBL/GenBank/DDBJ whole genome shotgun (WGS) entry which is preliminary data.</text>
</comment>